<name>A0ABU1MU00_9CAUL</name>
<sequence length="201" mass="22155">MTRHRLVGDLSDLPDHAFGSRSLMWWAVVGFMLIEGAGFLLAGGAYFFLVGHVQPWPPGQVPPGLTWGVIFTVLALLSEVPNAWTKGQAQAYRDGPTRLGLVIMSLVGAVLLGVRWLEFGALNTRWDADPYGSIIWALMVLHTLHVITDLGDTIFITVTSFTHPIDGNHYSGVADNCLYWRFVVVTWLPIAALVYLGPRLL</sequence>
<evidence type="ECO:0000256" key="1">
    <source>
        <dbReference type="ARBA" id="ARBA00004651"/>
    </source>
</evidence>
<evidence type="ECO:0000259" key="9">
    <source>
        <dbReference type="PROSITE" id="PS50253"/>
    </source>
</evidence>
<dbReference type="InterPro" id="IPR024791">
    <property type="entry name" value="Cyt_c/ubiquinol_Oxase_su3"/>
</dbReference>
<evidence type="ECO:0000313" key="10">
    <source>
        <dbReference type="EMBL" id="MDR6529573.1"/>
    </source>
</evidence>
<organism evidence="10 11">
    <name type="scientific">Caulobacter rhizosphaerae</name>
    <dbReference type="NCBI Taxonomy" id="2010972"/>
    <lineage>
        <taxon>Bacteria</taxon>
        <taxon>Pseudomonadati</taxon>
        <taxon>Pseudomonadota</taxon>
        <taxon>Alphaproteobacteria</taxon>
        <taxon>Caulobacterales</taxon>
        <taxon>Caulobacteraceae</taxon>
        <taxon>Caulobacter</taxon>
    </lineage>
</organism>
<reference evidence="10 11" key="1">
    <citation type="submission" date="2023-07" db="EMBL/GenBank/DDBJ databases">
        <title>Sorghum-associated microbial communities from plants grown in Nebraska, USA.</title>
        <authorList>
            <person name="Schachtman D."/>
        </authorList>
    </citation>
    <scope>NUCLEOTIDE SEQUENCE [LARGE SCALE GENOMIC DNA]</scope>
    <source>
        <strain evidence="10 11">DS2154</strain>
    </source>
</reference>
<feature type="transmembrane region" description="Helical" evidence="8">
    <location>
        <begin position="99"/>
        <end position="117"/>
    </location>
</feature>
<evidence type="ECO:0000256" key="7">
    <source>
        <dbReference type="RuleBase" id="RU003376"/>
    </source>
</evidence>
<keyword evidence="5 8" id="KW-1133">Transmembrane helix</keyword>
<evidence type="ECO:0000256" key="8">
    <source>
        <dbReference type="SAM" id="Phobius"/>
    </source>
</evidence>
<keyword evidence="4 7" id="KW-0812">Transmembrane</keyword>
<dbReference type="PANTHER" id="PTHR11403">
    <property type="entry name" value="CYTOCHROME C OXIDASE SUBUNIT III"/>
    <property type="match status" value="1"/>
</dbReference>
<comment type="subcellular location">
    <subcellularLocation>
        <location evidence="1 7">Cell membrane</location>
        <topology evidence="1 7">Multi-pass membrane protein</topology>
    </subcellularLocation>
</comment>
<dbReference type="InterPro" id="IPR035973">
    <property type="entry name" value="Cyt_c_oxidase_su3-like_sf"/>
</dbReference>
<dbReference type="RefSeq" id="WP_310028550.1">
    <property type="nucleotide sequence ID" value="NZ_JAVDRL010000001.1"/>
</dbReference>
<evidence type="ECO:0000256" key="3">
    <source>
        <dbReference type="ARBA" id="ARBA00022475"/>
    </source>
</evidence>
<keyword evidence="3" id="KW-1003">Cell membrane</keyword>
<dbReference type="PANTHER" id="PTHR11403:SF2">
    <property type="entry name" value="CYTOCHROME BO(3) UBIQUINOL OXIDASE SUBUNIT 3"/>
    <property type="match status" value="1"/>
</dbReference>
<dbReference type="InterPro" id="IPR000298">
    <property type="entry name" value="Cyt_c_oxidase-like_su3"/>
</dbReference>
<protein>
    <submittedName>
        <fullName evidence="10">Heme/copper-type cytochrome/quinol oxidase subunit 3</fullName>
    </submittedName>
</protein>
<dbReference type="Proteomes" id="UP001262754">
    <property type="component" value="Unassembled WGS sequence"/>
</dbReference>
<evidence type="ECO:0000256" key="4">
    <source>
        <dbReference type="ARBA" id="ARBA00022692"/>
    </source>
</evidence>
<gene>
    <name evidence="10" type="ORF">J2800_000288</name>
</gene>
<dbReference type="Gene3D" id="1.20.120.80">
    <property type="entry name" value="Cytochrome c oxidase, subunit III, four-helix bundle"/>
    <property type="match status" value="1"/>
</dbReference>
<dbReference type="InterPro" id="IPR013833">
    <property type="entry name" value="Cyt_c_oxidase_su3_a-hlx"/>
</dbReference>
<dbReference type="PROSITE" id="PS50253">
    <property type="entry name" value="COX3"/>
    <property type="match status" value="1"/>
</dbReference>
<accession>A0ABU1MU00</accession>
<proteinExistence type="inferred from homology"/>
<dbReference type="SUPFAM" id="SSF81452">
    <property type="entry name" value="Cytochrome c oxidase subunit III-like"/>
    <property type="match status" value="1"/>
</dbReference>
<feature type="transmembrane region" description="Helical" evidence="8">
    <location>
        <begin position="178"/>
        <end position="196"/>
    </location>
</feature>
<keyword evidence="6 8" id="KW-0472">Membrane</keyword>
<evidence type="ECO:0000256" key="6">
    <source>
        <dbReference type="ARBA" id="ARBA00023136"/>
    </source>
</evidence>
<evidence type="ECO:0000256" key="5">
    <source>
        <dbReference type="ARBA" id="ARBA00022989"/>
    </source>
</evidence>
<feature type="transmembrane region" description="Helical" evidence="8">
    <location>
        <begin position="61"/>
        <end position="78"/>
    </location>
</feature>
<feature type="domain" description="Heme-copper oxidase subunit III family profile" evidence="9">
    <location>
        <begin position="1"/>
        <end position="199"/>
    </location>
</feature>
<comment type="caution">
    <text evidence="10">The sequence shown here is derived from an EMBL/GenBank/DDBJ whole genome shotgun (WGS) entry which is preliminary data.</text>
</comment>
<dbReference type="Pfam" id="PF00510">
    <property type="entry name" value="COX3"/>
    <property type="match status" value="1"/>
</dbReference>
<evidence type="ECO:0000313" key="11">
    <source>
        <dbReference type="Proteomes" id="UP001262754"/>
    </source>
</evidence>
<keyword evidence="11" id="KW-1185">Reference proteome</keyword>
<dbReference type="EMBL" id="JAVDRL010000001">
    <property type="protein sequence ID" value="MDR6529573.1"/>
    <property type="molecule type" value="Genomic_DNA"/>
</dbReference>
<feature type="transmembrane region" description="Helical" evidence="8">
    <location>
        <begin position="23"/>
        <end position="49"/>
    </location>
</feature>
<evidence type="ECO:0000256" key="2">
    <source>
        <dbReference type="ARBA" id="ARBA00010581"/>
    </source>
</evidence>
<comment type="similarity">
    <text evidence="2 7">Belongs to the cytochrome c oxidase subunit 3 family.</text>
</comment>